<sequence>MADPPWPAEMLDCHERGTVEQLVAHPPWCQRIDCVDTGEHVSAPVAMSTSGDFVGIDATLVALGDTEVTLVRLNLTDDGNKTVVALSLDQAQRLTRALSEVVEAGDHKLS</sequence>
<name>A0ABQ4C1H8_9ACTN</name>
<gene>
    <name evidence="1" type="ORF">Air01nite_27360</name>
</gene>
<reference evidence="1 2" key="1">
    <citation type="submission" date="2021-01" db="EMBL/GenBank/DDBJ databases">
        <title>Whole genome shotgun sequence of Asanoa iriomotensis NBRC 100142.</title>
        <authorList>
            <person name="Komaki H."/>
            <person name="Tamura T."/>
        </authorList>
    </citation>
    <scope>NUCLEOTIDE SEQUENCE [LARGE SCALE GENOMIC DNA]</scope>
    <source>
        <strain evidence="1 2">NBRC 100142</strain>
    </source>
</reference>
<evidence type="ECO:0000313" key="2">
    <source>
        <dbReference type="Proteomes" id="UP000624325"/>
    </source>
</evidence>
<evidence type="ECO:0000313" key="1">
    <source>
        <dbReference type="EMBL" id="GIF56641.1"/>
    </source>
</evidence>
<proteinExistence type="predicted"/>
<comment type="caution">
    <text evidence="1">The sequence shown here is derived from an EMBL/GenBank/DDBJ whole genome shotgun (WGS) entry which is preliminary data.</text>
</comment>
<protein>
    <submittedName>
        <fullName evidence="1">Uncharacterized protein</fullName>
    </submittedName>
</protein>
<dbReference type="EMBL" id="BONC01000016">
    <property type="protein sequence ID" value="GIF56641.1"/>
    <property type="molecule type" value="Genomic_DNA"/>
</dbReference>
<dbReference type="Proteomes" id="UP000624325">
    <property type="component" value="Unassembled WGS sequence"/>
</dbReference>
<accession>A0ABQ4C1H8</accession>
<dbReference type="RefSeq" id="WP_203702522.1">
    <property type="nucleotide sequence ID" value="NZ_BAAALU010000001.1"/>
</dbReference>
<organism evidence="1 2">
    <name type="scientific">Asanoa iriomotensis</name>
    <dbReference type="NCBI Taxonomy" id="234613"/>
    <lineage>
        <taxon>Bacteria</taxon>
        <taxon>Bacillati</taxon>
        <taxon>Actinomycetota</taxon>
        <taxon>Actinomycetes</taxon>
        <taxon>Micromonosporales</taxon>
        <taxon>Micromonosporaceae</taxon>
        <taxon>Asanoa</taxon>
    </lineage>
</organism>
<keyword evidence="2" id="KW-1185">Reference proteome</keyword>